<dbReference type="EMBL" id="MQWD01000001">
    <property type="protein sequence ID" value="PAP78555.1"/>
    <property type="molecule type" value="Genomic_DNA"/>
</dbReference>
<feature type="region of interest" description="Disordered" evidence="1">
    <location>
        <begin position="1206"/>
        <end position="1229"/>
    </location>
</feature>
<proteinExistence type="predicted"/>
<feature type="domain" description="Gliding motility protein SprA N-terminal" evidence="2">
    <location>
        <begin position="1290"/>
        <end position="1826"/>
    </location>
</feature>
<protein>
    <submittedName>
        <fullName evidence="3">Cell surface protein SprA</fullName>
    </submittedName>
</protein>
<name>A0A271J6H6_9BACT</name>
<dbReference type="InterPro" id="IPR026377">
    <property type="entry name" value="Cell_surface_SprA"/>
</dbReference>
<feature type="compositionally biased region" description="Low complexity" evidence="1">
    <location>
        <begin position="89"/>
        <end position="100"/>
    </location>
</feature>
<gene>
    <name evidence="3" type="ORF">BSZ37_20060</name>
</gene>
<feature type="region of interest" description="Disordered" evidence="1">
    <location>
        <begin position="77"/>
        <end position="105"/>
    </location>
</feature>
<keyword evidence="4" id="KW-1185">Reference proteome</keyword>
<dbReference type="Pfam" id="PF14349">
    <property type="entry name" value="SprA_N"/>
    <property type="match status" value="2"/>
</dbReference>
<accession>A0A271J6H6</accession>
<dbReference type="InterPro" id="IPR025684">
    <property type="entry name" value="SprA_N_dom"/>
</dbReference>
<feature type="region of interest" description="Disordered" evidence="1">
    <location>
        <begin position="1020"/>
        <end position="1051"/>
    </location>
</feature>
<dbReference type="Proteomes" id="UP000216339">
    <property type="component" value="Unassembled WGS sequence"/>
</dbReference>
<feature type="domain" description="Gliding motility protein SprA N-terminal" evidence="2">
    <location>
        <begin position="184"/>
        <end position="418"/>
    </location>
</feature>
<comment type="caution">
    <text evidence="3">The sequence shown here is derived from an EMBL/GenBank/DDBJ whole genome shotgun (WGS) entry which is preliminary data.</text>
</comment>
<sequence>MRAPSPRTRFLPRRAATLSVLALGGLLALIARPDRAAVASPAAWPWRIAADTDTVAVPAPDRLPVLRDTTEADTVETDTVEAEAPAPPASGAAPADTTARPADDDFGFVVPDTIAVSDTLDVAAAGTTDAGTTDADSTERARTYFPRPLDSSPYVSVVPQYLPGVRGRLGTYWRREVTLDTTAYAYRVREVVGEDEVRTPATFTLDEFLAARRQEAVGEQFRTLAAQRADRQQARRNGFGFAVDIPGGNESAFSTIFGKNEVALTVNGTSNVNLGVRYDQNSLQQSLSQGGTPFAPDFGQDLNLNVAGTIGDKLAINVNYDTQSQFDFENQVSLVYTGYEDDIVQRVEAGNVFLQTPATLIRGGQRLFGIRTDLQFGPLAVTAVASQQDAETVNKTFEGGADAQQFSLAPYDYEDDTHLFLGFAFHNWWDRAHERPQNPQLPPNLRRFVGIEVWKHEPGLINSTDENIETTWAVALADLGEPTAVLDGGESYLGEFDPITGRYDNEVVPLPAPGEDQYPDGLLEGVRQNGASVTADIANGLQRPLPATGAFSNNVFKRLRANIDYTFDAQLGWISLATSLTDSDLIAVAYQYETTDGRLVTVGDYGRPAQSTSQNGPRTILKLLRAESPTPVAPLWDLTMRNIYRIGGRSLNPTTFQLAVTYEPAGSSAGTTPPADELSFEQRTFLEVLGLDRVNEQGLATPDDVFDFSSGVTVNPDNGRVIFPVRQPFGDYLYNLIDTGWTVGTIGTNNGRIAVSYGALTPAQALETYVPRLADGTARGQSLYDLEPENARRRLPRLTDYRVGGEYKSATQSIFNIGFQLVEGTVRVTAGDLELTEGVDYRVNYTAGTVEITNPTYLLEGQRVAVEVEQNKFFSIGSKTLLGLRADYTLSEDFGLGATWMQLSERPLGDKFRVGEEALDNSIVGLDGAFRAEPRWLTRAVDALPFIQTRAPSRFEIRGEVARLTPGHPQTLAYRRTRDALLEDDLDFAEDELSGVSYVDDFEGSENAYTALRFPDGWQIAAPPNGGEDQGAVTAGPPGSRDGSANEDDVTDPVLRSNWRGLFAWYTIPSSVYEAGGFGPILTPATEKITVEDLYPERALTLNSTERQYPVDLLDVYFDPTRRGPYNYNGDLAGVFAQNPRDVWGGFVRPIENSYSNFDGQNNIEFIELLVSPLGGKDGTEPIAETARLYIDLGRVNEDVIPNGFLNSEDGLQNGDAPSGDTDSWSRRQTGRTNGFVDFFEDTQRTEDLGLDGLPSTADLSDGRGQVPYGLDEQTQFRAFLDSLDPNTPVGRRAADDPSGDDFYNFLDQRFFNDQLYPGPNAATVQERFAHYRVARELNSAEAQSNLKDGQGISVVPNSEDVNGNNTLDAAETFHRYEIPLEADALAASPFFVNPITTQSRIPGAGEQTWYLLRIPVRTQSDAKTEVNVEPDDFSRIESVRVWTTGHDRPATLRIASFELVGSQWLKSEEVGFLEEGVEDDPDATGGTPPQLFIESVNNEENRSIYAVPKGTIQNTARTPSGQLRATREQALVFRAEGLADGRRAALARSYATRPLDLTKYSNLRLAVHGDGFDRRDSMRVFVRFGDDETANYYELEQPVYPFDPARLGTLTDECLSDRPFNCAQSDSLWQTNVPVGGGETRDLNPINVVLSELNRAKLERDQSQFAIDERFTLTDVEGAPPGATITVRGQPSIQDVRTVVLGVRNGAGGAAIVDTVSIWFNELRVTGYDEAGGASGFVTAALALADVASLNARLSFTDDGFGELGGALGGRAFAQQSAFTLTSQFNAHKLLPERFGWSIPVSYSVTRNNSTPRFDPDNGDVRLDDLVEAARADVGTGEDPAVADVRAQDILARARTETSSQNLRVQASKTGSRSPWLRYTVDGLSASYSLSSQRGSNPSAAFNNSDSWTGTVNYRLTVPDPYAVRPFWLLDSVPVLGSVFGGLRLNLLPQSLTMNTDASRSLSASQQRLGVDFLSEPQEVRDFRALTRRTQRFEHGRQFNVQYTPFPFLQLSYGSDTDQDLGAAGQRERFRTLVRERVSGDSVGFYRVYEGLSPSAARSDTSAVYQDLVNELDGFNAGDAFPDSRVEVLGGSDLDVLPLGEALGNVFAGGIRTRQYTQQSTASLRVSTSRYKWLSWLQLQPIAVSTNYTWRDQPSAAAPELEVASAGATASVQSSVRIRPREFWRLFPFYRSWEGRQPAVAATDSTGGGAPWFSPLRLARRAFLAATGIDDVTLTYRGSTTAATAGLDGQAYSLLSGLTGAAPSLGYRLGLDREIGLDQRINTDAAFNTFSDVLGANHDLDLRTQLSPFRGLSIGLSMRSAFGTNEEVDFQIPEGGGDPARSIGRRAGQGTATIFAFGGGYESLVERHAARYDPSATPNEAGIIESEFLSPTGFADDFTAELSRGLGGFGPNGLFTIPLPNWNITYSGLERLPLLRAIASNVSLQHGYSATSETQFATIFDQDARFFEFDGAVYGGAAAIADGGYDEPTSITVNERYQPLIGLSFAFKGNIQASLSTNRTSLFTLQALSAQVFEKTSRDLRVDLSYARTGLSLFGIRGLNNQIRFQLTALVADDETFIGLPLQQDVLFTLNGEPLTEQTAVETSRLQLSPQISYTVSSQVTANLLAQYEQTTSEQAGTTNRFTGGVSLRILFSN</sequence>
<dbReference type="OrthoDB" id="9806090at2"/>
<evidence type="ECO:0000256" key="1">
    <source>
        <dbReference type="SAM" id="MobiDB-lite"/>
    </source>
</evidence>
<dbReference type="RefSeq" id="WP_095512232.1">
    <property type="nucleotide sequence ID" value="NZ_MQWD01000001.1"/>
</dbReference>
<dbReference type="NCBIfam" id="TIGR04189">
    <property type="entry name" value="surface_SprA"/>
    <property type="match status" value="1"/>
</dbReference>
<evidence type="ECO:0000313" key="4">
    <source>
        <dbReference type="Proteomes" id="UP000216339"/>
    </source>
</evidence>
<reference evidence="3 4" key="1">
    <citation type="submission" date="2016-11" db="EMBL/GenBank/DDBJ databases">
        <title>Study of marine rhodopsin-containing bacteria.</title>
        <authorList>
            <person name="Yoshizawa S."/>
            <person name="Kumagai Y."/>
            <person name="Kogure K."/>
        </authorList>
    </citation>
    <scope>NUCLEOTIDE SEQUENCE [LARGE SCALE GENOMIC DNA]</scope>
    <source>
        <strain evidence="3 4">SAORIC-28</strain>
    </source>
</reference>
<evidence type="ECO:0000259" key="2">
    <source>
        <dbReference type="Pfam" id="PF14349"/>
    </source>
</evidence>
<evidence type="ECO:0000313" key="3">
    <source>
        <dbReference type="EMBL" id="PAP78555.1"/>
    </source>
</evidence>
<organism evidence="3 4">
    <name type="scientific">Rubrivirga marina</name>
    <dbReference type="NCBI Taxonomy" id="1196024"/>
    <lineage>
        <taxon>Bacteria</taxon>
        <taxon>Pseudomonadati</taxon>
        <taxon>Rhodothermota</taxon>
        <taxon>Rhodothermia</taxon>
        <taxon>Rhodothermales</taxon>
        <taxon>Rubricoccaceae</taxon>
        <taxon>Rubrivirga</taxon>
    </lineage>
</organism>